<dbReference type="InterPro" id="IPR036291">
    <property type="entry name" value="NAD(P)-bd_dom_sf"/>
</dbReference>
<dbReference type="PROSITE" id="PS01224">
    <property type="entry name" value="ARGC"/>
    <property type="match status" value="1"/>
</dbReference>
<dbReference type="GO" id="GO:0051287">
    <property type="term" value="F:NAD binding"/>
    <property type="evidence" value="ECO:0007669"/>
    <property type="project" value="InterPro"/>
</dbReference>
<name>A0A6J7HY17_9ZZZZ</name>
<protein>
    <recommendedName>
        <fullName evidence="2">N-acetyl-gamma-glutamyl-phosphate reductase</fullName>
        <ecNumber evidence="2">1.2.1.38</ecNumber>
    </recommendedName>
</protein>
<organism evidence="9">
    <name type="scientific">freshwater metagenome</name>
    <dbReference type="NCBI Taxonomy" id="449393"/>
    <lineage>
        <taxon>unclassified sequences</taxon>
        <taxon>metagenomes</taxon>
        <taxon>ecological metagenomes</taxon>
    </lineage>
</organism>
<dbReference type="InterPro" id="IPR058924">
    <property type="entry name" value="AGPR_dimerisation_dom"/>
</dbReference>
<dbReference type="Pfam" id="PF01118">
    <property type="entry name" value="Semialdhyde_dh"/>
    <property type="match status" value="1"/>
</dbReference>
<evidence type="ECO:0000256" key="7">
    <source>
        <dbReference type="ARBA" id="ARBA00050557"/>
    </source>
</evidence>
<evidence type="ECO:0000256" key="3">
    <source>
        <dbReference type="ARBA" id="ARBA00022571"/>
    </source>
</evidence>
<dbReference type="InterPro" id="IPR050085">
    <property type="entry name" value="AGPR"/>
</dbReference>
<dbReference type="SUPFAM" id="SSF55347">
    <property type="entry name" value="Glyceraldehyde-3-phosphate dehydrogenase-like, C-terminal domain"/>
    <property type="match status" value="1"/>
</dbReference>
<gene>
    <name evidence="9" type="ORF">UFOPK3720_00311</name>
</gene>
<dbReference type="GO" id="GO:0070401">
    <property type="term" value="F:NADP+ binding"/>
    <property type="evidence" value="ECO:0007669"/>
    <property type="project" value="InterPro"/>
</dbReference>
<keyword evidence="6" id="KW-0560">Oxidoreductase</keyword>
<dbReference type="GO" id="GO:0003942">
    <property type="term" value="F:N-acetyl-gamma-glutamyl-phosphate reductase activity"/>
    <property type="evidence" value="ECO:0007669"/>
    <property type="project" value="UniProtKB-EC"/>
</dbReference>
<evidence type="ECO:0000313" key="9">
    <source>
        <dbReference type="EMBL" id="CAB4922730.1"/>
    </source>
</evidence>
<proteinExistence type="inferred from homology"/>
<evidence type="ECO:0000256" key="1">
    <source>
        <dbReference type="ARBA" id="ARBA00004862"/>
    </source>
</evidence>
<evidence type="ECO:0000256" key="4">
    <source>
        <dbReference type="ARBA" id="ARBA00022605"/>
    </source>
</evidence>
<evidence type="ECO:0000256" key="5">
    <source>
        <dbReference type="ARBA" id="ARBA00022857"/>
    </source>
</evidence>
<accession>A0A6J7HY17</accession>
<dbReference type="SUPFAM" id="SSF51735">
    <property type="entry name" value="NAD(P)-binding Rossmann-fold domains"/>
    <property type="match status" value="1"/>
</dbReference>
<dbReference type="PANTHER" id="PTHR32338">
    <property type="entry name" value="N-ACETYL-GAMMA-GLUTAMYL-PHOSPHATE REDUCTASE, CHLOROPLASTIC-RELATED-RELATED"/>
    <property type="match status" value="1"/>
</dbReference>
<dbReference type="PANTHER" id="PTHR32338:SF10">
    <property type="entry name" value="N-ACETYL-GAMMA-GLUTAMYL-PHOSPHATE REDUCTASE, CHLOROPLASTIC-RELATED"/>
    <property type="match status" value="1"/>
</dbReference>
<dbReference type="Gene3D" id="3.40.50.720">
    <property type="entry name" value="NAD(P)-binding Rossmann-like Domain"/>
    <property type="match status" value="1"/>
</dbReference>
<comment type="pathway">
    <text evidence="1">Amino-acid biosynthesis; L-arginine biosynthesis; N(2)-acetyl-L-ornithine from L-glutamate: step 3/4.</text>
</comment>
<keyword evidence="4" id="KW-0028">Amino-acid biosynthesis</keyword>
<dbReference type="Pfam" id="PF22698">
    <property type="entry name" value="Semialdhyde_dhC_1"/>
    <property type="match status" value="1"/>
</dbReference>
<dbReference type="NCBIfam" id="TIGR01850">
    <property type="entry name" value="argC"/>
    <property type="match status" value="1"/>
</dbReference>
<feature type="domain" description="Semialdehyde dehydrogenase NAD-binding" evidence="8">
    <location>
        <begin position="5"/>
        <end position="138"/>
    </location>
</feature>
<keyword evidence="5" id="KW-0521">NADP</keyword>
<comment type="catalytic activity">
    <reaction evidence="7">
        <text>N-acetyl-L-glutamate 5-semialdehyde + phosphate + NADP(+) = N-acetyl-L-glutamyl 5-phosphate + NADPH + H(+)</text>
        <dbReference type="Rhea" id="RHEA:21588"/>
        <dbReference type="ChEBI" id="CHEBI:15378"/>
        <dbReference type="ChEBI" id="CHEBI:29123"/>
        <dbReference type="ChEBI" id="CHEBI:43474"/>
        <dbReference type="ChEBI" id="CHEBI:57783"/>
        <dbReference type="ChEBI" id="CHEBI:57936"/>
        <dbReference type="ChEBI" id="CHEBI:58349"/>
        <dbReference type="EC" id="1.2.1.38"/>
    </reaction>
</comment>
<dbReference type="AlphaFoldDB" id="A0A6J7HY17"/>
<dbReference type="CDD" id="cd23934">
    <property type="entry name" value="AGPR_1_C"/>
    <property type="match status" value="1"/>
</dbReference>
<reference evidence="9" key="1">
    <citation type="submission" date="2020-05" db="EMBL/GenBank/DDBJ databases">
        <authorList>
            <person name="Chiriac C."/>
            <person name="Salcher M."/>
            <person name="Ghai R."/>
            <person name="Kavagutti S V."/>
        </authorList>
    </citation>
    <scope>NUCLEOTIDE SEQUENCE</scope>
</reference>
<keyword evidence="3" id="KW-0055">Arginine biosynthesis</keyword>
<dbReference type="EC" id="1.2.1.38" evidence="2"/>
<dbReference type="InterPro" id="IPR000534">
    <property type="entry name" value="Semialdehyde_DH_NAD-bd"/>
</dbReference>
<evidence type="ECO:0000259" key="8">
    <source>
        <dbReference type="SMART" id="SM00859"/>
    </source>
</evidence>
<evidence type="ECO:0000256" key="2">
    <source>
        <dbReference type="ARBA" id="ARBA00013072"/>
    </source>
</evidence>
<evidence type="ECO:0000256" key="6">
    <source>
        <dbReference type="ARBA" id="ARBA00023002"/>
    </source>
</evidence>
<sequence length="345" mass="35888">MRMIRVSVAGASGYAGGELLRLLAGHPTIEIGPVTAGGNVGRRICDVHPQLRTLAHRVFDPTTPEVLAEADLVFLALPHGESASIASRLPTDIRIVDLGADHRLEDPRKWDTYYGVHPHAGHWAYGLPELPGARAEISAASRVANPGCYATAATLALAPLAHGGLIDTHDLVVVAASGTSGAGRKASESLLASEVMGSMSAYKVGGVHQHIPEIEQSIARVSGCPARLSFTTLLAPMPRGIISTATATVAAGTRQQDLADCLGAAYSDERFVHLLEPGRWPQTSSVSGTNSVLLQVELDSHSGRAIIVSVLDNLGKGAAGQALQNANLMLGIDEALGLQTDGIAP</sequence>
<dbReference type="Gene3D" id="3.30.360.10">
    <property type="entry name" value="Dihydrodipicolinate Reductase, domain 2"/>
    <property type="match status" value="1"/>
</dbReference>
<dbReference type="InterPro" id="IPR023013">
    <property type="entry name" value="AGPR_AS"/>
</dbReference>
<dbReference type="FunFam" id="3.30.360.10:FF:000014">
    <property type="entry name" value="N-acetyl-gamma-glutamyl-phosphate reductase"/>
    <property type="match status" value="1"/>
</dbReference>
<dbReference type="HAMAP" id="MF_00150">
    <property type="entry name" value="ArgC_type1"/>
    <property type="match status" value="1"/>
</dbReference>
<dbReference type="InterPro" id="IPR000706">
    <property type="entry name" value="AGPR_type-1"/>
</dbReference>
<dbReference type="SMART" id="SM00859">
    <property type="entry name" value="Semialdhyde_dh"/>
    <property type="match status" value="1"/>
</dbReference>
<dbReference type="GO" id="GO:0006526">
    <property type="term" value="P:L-arginine biosynthetic process"/>
    <property type="evidence" value="ECO:0007669"/>
    <property type="project" value="UniProtKB-KW"/>
</dbReference>
<dbReference type="EMBL" id="CAFBNB010000036">
    <property type="protein sequence ID" value="CAB4922730.1"/>
    <property type="molecule type" value="Genomic_DNA"/>
</dbReference>
<dbReference type="CDD" id="cd24148">
    <property type="entry name" value="AGPR_1_actinobacAGPR_like"/>
    <property type="match status" value="1"/>
</dbReference>